<dbReference type="Pfam" id="PF00293">
    <property type="entry name" value="NUDIX"/>
    <property type="match status" value="1"/>
</dbReference>
<gene>
    <name evidence="2" type="ORF">EEJ42_01100</name>
</gene>
<dbReference type="Gene3D" id="3.90.79.10">
    <property type="entry name" value="Nucleoside Triphosphate Pyrophosphohydrolase"/>
    <property type="match status" value="1"/>
</dbReference>
<dbReference type="AlphaFoldDB" id="A0A3M8X7X2"/>
<evidence type="ECO:0000313" key="2">
    <source>
        <dbReference type="EMBL" id="RNG38346.1"/>
    </source>
</evidence>
<accession>A0A3M8X7X2</accession>
<dbReference type="InterPro" id="IPR015797">
    <property type="entry name" value="NUDIX_hydrolase-like_dom_sf"/>
</dbReference>
<sequence length="148" mass="16691">MIMPAQPEQQAAVPGTVVAVVLAWRGRIGLFKRGRHVGHDAGLWHCVTGFLEDGNHAHAQALLKLYEATGISVAELVDFRPGPVLDLPDARGNRWRAHTFRAGTERKKLRLSWEYDTYRWVRPRSVVRFDGQAPWLRAILGADRAFTI</sequence>
<dbReference type="SUPFAM" id="SSF55811">
    <property type="entry name" value="Nudix"/>
    <property type="match status" value="1"/>
</dbReference>
<dbReference type="Proteomes" id="UP000275401">
    <property type="component" value="Unassembled WGS sequence"/>
</dbReference>
<name>A0A3M8X7X2_9ACTN</name>
<evidence type="ECO:0000313" key="3">
    <source>
        <dbReference type="Proteomes" id="UP000275401"/>
    </source>
</evidence>
<dbReference type="EMBL" id="RIBZ01000023">
    <property type="protein sequence ID" value="RNG38346.1"/>
    <property type="molecule type" value="Genomic_DNA"/>
</dbReference>
<reference evidence="2 3" key="1">
    <citation type="submission" date="2018-11" db="EMBL/GenBank/DDBJ databases">
        <title>The Potential of Streptomyces as Biocontrol Agents against the Tomato grey mould, Botrytis cinerea (Gray mold) Frontiers in Microbiology.</title>
        <authorList>
            <person name="Li D."/>
        </authorList>
    </citation>
    <scope>NUCLEOTIDE SEQUENCE [LARGE SCALE GENOMIC DNA]</scope>
    <source>
        <strain evidence="2 3">NEAU-LD23</strain>
    </source>
</reference>
<organism evidence="2 3">
    <name type="scientific">Streptomyces botrytidirepellens</name>
    <dbReference type="NCBI Taxonomy" id="2486417"/>
    <lineage>
        <taxon>Bacteria</taxon>
        <taxon>Bacillati</taxon>
        <taxon>Actinomycetota</taxon>
        <taxon>Actinomycetes</taxon>
        <taxon>Kitasatosporales</taxon>
        <taxon>Streptomycetaceae</taxon>
        <taxon>Streptomyces</taxon>
    </lineage>
</organism>
<proteinExistence type="predicted"/>
<dbReference type="InterPro" id="IPR000086">
    <property type="entry name" value="NUDIX_hydrolase_dom"/>
</dbReference>
<comment type="caution">
    <text evidence="2">The sequence shown here is derived from an EMBL/GenBank/DDBJ whole genome shotgun (WGS) entry which is preliminary data.</text>
</comment>
<feature type="domain" description="Nudix hydrolase" evidence="1">
    <location>
        <begin position="16"/>
        <end position="130"/>
    </location>
</feature>
<evidence type="ECO:0000259" key="1">
    <source>
        <dbReference type="Pfam" id="PF00293"/>
    </source>
</evidence>
<protein>
    <recommendedName>
        <fullName evidence="1">Nudix hydrolase domain-containing protein</fullName>
    </recommendedName>
</protein>
<keyword evidence="3" id="KW-1185">Reference proteome</keyword>